<organism evidence="2 3">
    <name type="scientific">Desulfuribacillus alkaliarsenatis</name>
    <dbReference type="NCBI Taxonomy" id="766136"/>
    <lineage>
        <taxon>Bacteria</taxon>
        <taxon>Bacillati</taxon>
        <taxon>Bacillota</taxon>
        <taxon>Desulfuribacillia</taxon>
        <taxon>Desulfuribacillales</taxon>
        <taxon>Desulfuribacillaceae</taxon>
        <taxon>Desulfuribacillus</taxon>
    </lineage>
</organism>
<dbReference type="PANTHER" id="PTHR30399">
    <property type="entry name" value="UNCHARACTERIZED PROTEIN YGJP"/>
    <property type="match status" value="1"/>
</dbReference>
<dbReference type="InterPro" id="IPR002725">
    <property type="entry name" value="YgjP-like_metallopeptidase"/>
</dbReference>
<dbReference type="Pfam" id="PF01863">
    <property type="entry name" value="YgjP-like"/>
    <property type="match status" value="1"/>
</dbReference>
<dbReference type="CDD" id="cd07344">
    <property type="entry name" value="M48_yhfN_like"/>
    <property type="match status" value="1"/>
</dbReference>
<dbReference type="InterPro" id="IPR053136">
    <property type="entry name" value="UTP_pyrophosphatase-like"/>
</dbReference>
<dbReference type="PANTHER" id="PTHR30399:SF1">
    <property type="entry name" value="UTP PYROPHOSPHATASE"/>
    <property type="match status" value="1"/>
</dbReference>
<dbReference type="Gene3D" id="3.30.2010.10">
    <property type="entry name" value="Metalloproteases ('zincins'), catalytic domain"/>
    <property type="match status" value="1"/>
</dbReference>
<feature type="domain" description="YgjP-like metallopeptidase" evidence="1">
    <location>
        <begin position="23"/>
        <end position="236"/>
    </location>
</feature>
<accession>A0A1E5G4I2</accession>
<gene>
    <name evidence="2" type="ORF">BHF68_03900</name>
</gene>
<dbReference type="EMBL" id="MIJE01000011">
    <property type="protein sequence ID" value="OEF97569.1"/>
    <property type="molecule type" value="Genomic_DNA"/>
</dbReference>
<dbReference type="RefSeq" id="WP_069642967.1">
    <property type="nucleotide sequence ID" value="NZ_MIJE01000011.1"/>
</dbReference>
<proteinExistence type="predicted"/>
<protein>
    <recommendedName>
        <fullName evidence="1">YgjP-like metallopeptidase domain-containing protein</fullName>
    </recommendedName>
</protein>
<sequence length="242" mass="28537">MEKHSVTYGTKEIQFQLIRKNIKNINLNVKPDMSISISASGKVPLDYIYQFVKEKAPWIVRNVGFFKEVQAEHTSIKEYVSGESFKYLGKQYRLKVIESDAEVESVKYYRGFIELKVKDKKNHAKKEKLVTAWFKEKAELNFADSLNRVYPIIEKQGVPKPEIQIRTMKARWGSCIKDKNIIVLNFELIKAPKFCIDYVVLHELIHFKYQNHDATFYELLTLLMPDWKQRKAILDEEVVREL</sequence>
<evidence type="ECO:0000313" key="3">
    <source>
        <dbReference type="Proteomes" id="UP000094296"/>
    </source>
</evidence>
<keyword evidence="3" id="KW-1185">Reference proteome</keyword>
<dbReference type="OrthoDB" id="9811177at2"/>
<evidence type="ECO:0000259" key="1">
    <source>
        <dbReference type="Pfam" id="PF01863"/>
    </source>
</evidence>
<dbReference type="Proteomes" id="UP000094296">
    <property type="component" value="Unassembled WGS sequence"/>
</dbReference>
<reference evidence="2 3" key="1">
    <citation type="submission" date="2016-09" db="EMBL/GenBank/DDBJ databases">
        <title>Draft genome sequence for the type strain of Desulfuribacillus alkaliarsenatis AHT28, an obligately anaerobic, sulfidogenic bacterium isolated from Russian soda lake sediments.</title>
        <authorList>
            <person name="Abin C.A."/>
            <person name="Hollibaugh J.T."/>
        </authorList>
    </citation>
    <scope>NUCLEOTIDE SEQUENCE [LARGE SCALE GENOMIC DNA]</scope>
    <source>
        <strain evidence="2 3">AHT28</strain>
    </source>
</reference>
<dbReference type="AlphaFoldDB" id="A0A1E5G4I2"/>
<dbReference type="STRING" id="766136.BHF68_03900"/>
<evidence type="ECO:0000313" key="2">
    <source>
        <dbReference type="EMBL" id="OEF97569.1"/>
    </source>
</evidence>
<name>A0A1E5G4I2_9FIRM</name>
<comment type="caution">
    <text evidence="2">The sequence shown here is derived from an EMBL/GenBank/DDBJ whole genome shotgun (WGS) entry which is preliminary data.</text>
</comment>